<dbReference type="RefSeq" id="WP_224453213.1">
    <property type="nucleotide sequence ID" value="NZ_BAAAGG010000005.1"/>
</dbReference>
<organism evidence="4 5">
    <name type="scientific">Psychroflexus lacisalsi</name>
    <dbReference type="NCBI Taxonomy" id="503928"/>
    <lineage>
        <taxon>Bacteria</taxon>
        <taxon>Pseudomonadati</taxon>
        <taxon>Bacteroidota</taxon>
        <taxon>Flavobacteriia</taxon>
        <taxon>Flavobacteriales</taxon>
        <taxon>Flavobacteriaceae</taxon>
        <taxon>Psychroflexus</taxon>
    </lineage>
</organism>
<feature type="transmembrane region" description="Helical" evidence="2">
    <location>
        <begin position="129"/>
        <end position="148"/>
    </location>
</feature>
<dbReference type="PROSITE" id="PS50005">
    <property type="entry name" value="TPR"/>
    <property type="match status" value="1"/>
</dbReference>
<keyword evidence="2" id="KW-1133">Transmembrane helix</keyword>
<keyword evidence="2" id="KW-0472">Membrane</keyword>
<dbReference type="PROSITE" id="PS50293">
    <property type="entry name" value="TPR_REGION"/>
    <property type="match status" value="1"/>
</dbReference>
<keyword evidence="5" id="KW-1185">Reference proteome</keyword>
<keyword evidence="1" id="KW-0802">TPR repeat</keyword>
<dbReference type="SUPFAM" id="SSF48452">
    <property type="entry name" value="TPR-like"/>
    <property type="match status" value="1"/>
</dbReference>
<dbReference type="EMBL" id="BAAAGG010000005">
    <property type="protein sequence ID" value="GAA0753830.1"/>
    <property type="molecule type" value="Genomic_DNA"/>
</dbReference>
<evidence type="ECO:0000313" key="4">
    <source>
        <dbReference type="EMBL" id="GAA0753830.1"/>
    </source>
</evidence>
<feature type="repeat" description="TPR" evidence="1">
    <location>
        <begin position="54"/>
        <end position="87"/>
    </location>
</feature>
<gene>
    <name evidence="4" type="ORF">GCM10009433_06570</name>
</gene>
<dbReference type="Gene3D" id="1.25.40.10">
    <property type="entry name" value="Tetratricopeptide repeat domain"/>
    <property type="match status" value="1"/>
</dbReference>
<dbReference type="Proteomes" id="UP001500185">
    <property type="component" value="Unassembled WGS sequence"/>
</dbReference>
<dbReference type="InterPro" id="IPR011990">
    <property type="entry name" value="TPR-like_helical_dom_sf"/>
</dbReference>
<evidence type="ECO:0000256" key="2">
    <source>
        <dbReference type="SAM" id="Phobius"/>
    </source>
</evidence>
<name>A0ABN1K3K8_9FLAO</name>
<dbReference type="InterPro" id="IPR019734">
    <property type="entry name" value="TPR_rpt"/>
</dbReference>
<accession>A0ABN1K3K8</accession>
<protein>
    <submittedName>
        <fullName evidence="4">Tetratricopeptide repeat protein</fullName>
    </submittedName>
</protein>
<evidence type="ECO:0000256" key="3">
    <source>
        <dbReference type="SAM" id="SignalP"/>
    </source>
</evidence>
<reference evidence="4 5" key="1">
    <citation type="journal article" date="2019" name="Int. J. Syst. Evol. Microbiol.">
        <title>The Global Catalogue of Microorganisms (GCM) 10K type strain sequencing project: providing services to taxonomists for standard genome sequencing and annotation.</title>
        <authorList>
            <consortium name="The Broad Institute Genomics Platform"/>
            <consortium name="The Broad Institute Genome Sequencing Center for Infectious Disease"/>
            <person name="Wu L."/>
            <person name="Ma J."/>
        </authorList>
    </citation>
    <scope>NUCLEOTIDE SEQUENCE [LARGE SCALE GENOMIC DNA]</scope>
    <source>
        <strain evidence="4 5">JCM 16231</strain>
    </source>
</reference>
<dbReference type="Gene3D" id="2.30.30.40">
    <property type="entry name" value="SH3 Domains"/>
    <property type="match status" value="1"/>
</dbReference>
<feature type="transmembrane region" description="Helical" evidence="2">
    <location>
        <begin position="160"/>
        <end position="179"/>
    </location>
</feature>
<proteinExistence type="predicted"/>
<sequence>MKFYNYLLIVLFSCSVLAQGDDTFEKANSAYADDEFEQAVKLYDSVLADGFVSAELYFNLGNAYFKQNDLANAIYHYEKALQYNPSDQDIQENLEIANTQTIDKIEDVPESNLNSLIFNITHAMTLNSWGWLSIILSVLFGVFMVLYFRSSATKGKRRNFSIAILLVVLAAASLLFGRFQNELQEEQSYAIIFENQLPAHVEPNPRSDVNFELNQGTKVSLGSTFREYTQIELPDGSKGWIKTLSFKKL</sequence>
<feature type="chain" id="PRO_5045193257" evidence="3">
    <location>
        <begin position="19"/>
        <end position="249"/>
    </location>
</feature>
<dbReference type="Pfam" id="PF00515">
    <property type="entry name" value="TPR_1"/>
    <property type="match status" value="1"/>
</dbReference>
<keyword evidence="2" id="KW-0812">Transmembrane</keyword>
<comment type="caution">
    <text evidence="4">The sequence shown here is derived from an EMBL/GenBank/DDBJ whole genome shotgun (WGS) entry which is preliminary data.</text>
</comment>
<evidence type="ECO:0000256" key="1">
    <source>
        <dbReference type="PROSITE-ProRule" id="PRU00339"/>
    </source>
</evidence>
<evidence type="ECO:0000313" key="5">
    <source>
        <dbReference type="Proteomes" id="UP001500185"/>
    </source>
</evidence>
<dbReference type="SMART" id="SM00028">
    <property type="entry name" value="TPR"/>
    <property type="match status" value="1"/>
</dbReference>
<feature type="signal peptide" evidence="3">
    <location>
        <begin position="1"/>
        <end position="18"/>
    </location>
</feature>
<keyword evidence="3" id="KW-0732">Signal</keyword>